<evidence type="ECO:0000313" key="1">
    <source>
        <dbReference type="EMBL" id="PON36095.1"/>
    </source>
</evidence>
<evidence type="ECO:0000313" key="2">
    <source>
        <dbReference type="Proteomes" id="UP000237105"/>
    </source>
</evidence>
<accession>A0A2P5AHS5</accession>
<name>A0A2P5AHS5_PARAD</name>
<protein>
    <recommendedName>
        <fullName evidence="3">RNase H type-1 domain-containing protein</fullName>
    </recommendedName>
</protein>
<comment type="caution">
    <text evidence="1">The sequence shown here is derived from an EMBL/GenBank/DDBJ whole genome shotgun (WGS) entry which is preliminary data.</text>
</comment>
<dbReference type="Proteomes" id="UP000237105">
    <property type="component" value="Unassembled WGS sequence"/>
</dbReference>
<proteinExistence type="predicted"/>
<reference evidence="2" key="1">
    <citation type="submission" date="2016-06" db="EMBL/GenBank/DDBJ databases">
        <title>Parallel loss of symbiosis genes in relatives of nitrogen-fixing non-legume Parasponia.</title>
        <authorList>
            <person name="Van Velzen R."/>
            <person name="Holmer R."/>
            <person name="Bu F."/>
            <person name="Rutten L."/>
            <person name="Van Zeijl A."/>
            <person name="Liu W."/>
            <person name="Santuari L."/>
            <person name="Cao Q."/>
            <person name="Sharma T."/>
            <person name="Shen D."/>
            <person name="Roswanjaya Y."/>
            <person name="Wardhani T."/>
            <person name="Kalhor M.S."/>
            <person name="Jansen J."/>
            <person name="Van den Hoogen J."/>
            <person name="Gungor B."/>
            <person name="Hartog M."/>
            <person name="Hontelez J."/>
            <person name="Verver J."/>
            <person name="Yang W.-C."/>
            <person name="Schijlen E."/>
            <person name="Repin R."/>
            <person name="Schilthuizen M."/>
            <person name="Schranz E."/>
            <person name="Heidstra R."/>
            <person name="Miyata K."/>
            <person name="Fedorova E."/>
            <person name="Kohlen W."/>
            <person name="Bisseling T."/>
            <person name="Smit S."/>
            <person name="Geurts R."/>
        </authorList>
    </citation>
    <scope>NUCLEOTIDE SEQUENCE [LARGE SCALE GENOMIC DNA]</scope>
    <source>
        <strain evidence="2">cv. WU1-14</strain>
    </source>
</reference>
<dbReference type="AlphaFoldDB" id="A0A2P5AHS5"/>
<gene>
    <name evidence="1" type="ORF">PanWU01x14_331250</name>
</gene>
<dbReference type="EMBL" id="JXTB01000584">
    <property type="protein sequence ID" value="PON36095.1"/>
    <property type="molecule type" value="Genomic_DNA"/>
</dbReference>
<sequence length="89" mass="9662">MELGRPILFSSSGKLFEINLCHPEEWIGELLALREGLRTAAVNGWTVAFIESDALSDVNLINSAHPISTEDSILSDIHYFISLAGHGGP</sequence>
<evidence type="ECO:0008006" key="3">
    <source>
        <dbReference type="Google" id="ProtNLM"/>
    </source>
</evidence>
<keyword evidence="2" id="KW-1185">Reference proteome</keyword>
<organism evidence="1 2">
    <name type="scientific">Parasponia andersonii</name>
    <name type="common">Sponia andersonii</name>
    <dbReference type="NCBI Taxonomy" id="3476"/>
    <lineage>
        <taxon>Eukaryota</taxon>
        <taxon>Viridiplantae</taxon>
        <taxon>Streptophyta</taxon>
        <taxon>Embryophyta</taxon>
        <taxon>Tracheophyta</taxon>
        <taxon>Spermatophyta</taxon>
        <taxon>Magnoliopsida</taxon>
        <taxon>eudicotyledons</taxon>
        <taxon>Gunneridae</taxon>
        <taxon>Pentapetalae</taxon>
        <taxon>rosids</taxon>
        <taxon>fabids</taxon>
        <taxon>Rosales</taxon>
        <taxon>Cannabaceae</taxon>
        <taxon>Parasponia</taxon>
    </lineage>
</organism>